<accession>E8NB59</accession>
<dbReference type="Proteomes" id="UP000008975">
    <property type="component" value="Chromosome"/>
</dbReference>
<dbReference type="AlphaFoldDB" id="E8NB59"/>
<sequence>MSAREVRTDLAAYRAAVAELAPLVRLGRGAGAIRVVEGRGAWWERLVDAAAFVVDEPDPAPAETHAELGAIGVPVAVVRRRLRPDVVADAGAEPVAARHVVVDAWGGRTDATALLRDALGWARVLAGGPLSVVDRADTATATTLALRGPDGVGASVTRAIGGGVGGALVATALGPRRLEVRVDSASPLAEVAFDDEEGRRIRPVRRESPERLALRRVLEAVESGAALTDLADLSADDAVIAPSSD</sequence>
<evidence type="ECO:0000313" key="2">
    <source>
        <dbReference type="Proteomes" id="UP000008975"/>
    </source>
</evidence>
<dbReference type="eggNOG" id="ENOG502ZDQ3">
    <property type="taxonomic scope" value="Bacteria"/>
</dbReference>
<organism evidence="1 2">
    <name type="scientific">Microbacterium testaceum (strain StLB037)</name>
    <dbReference type="NCBI Taxonomy" id="979556"/>
    <lineage>
        <taxon>Bacteria</taxon>
        <taxon>Bacillati</taxon>
        <taxon>Actinomycetota</taxon>
        <taxon>Actinomycetes</taxon>
        <taxon>Micrococcales</taxon>
        <taxon>Microbacteriaceae</taxon>
        <taxon>Microbacterium</taxon>
    </lineage>
</organism>
<proteinExistence type="predicted"/>
<dbReference type="KEGG" id="mts:MTES_1742"/>
<evidence type="ECO:0000313" key="1">
    <source>
        <dbReference type="EMBL" id="BAJ74706.1"/>
    </source>
</evidence>
<dbReference type="OrthoDB" id="5063741at2"/>
<reference evidence="1 2" key="1">
    <citation type="journal article" date="2011" name="J. Bacteriol.">
        <title>Genome sequence of Microbacterium testaceum StLB037, an N-acylhomoserine lactone-degrading bacterium isolated from potato leaves.</title>
        <authorList>
            <person name="Morohoshi T."/>
            <person name="Wang W.-Z."/>
            <person name="Someya N."/>
            <person name="Ikeda T."/>
        </authorList>
    </citation>
    <scope>NUCLEOTIDE SEQUENCE [LARGE SCALE GENOMIC DNA]</scope>
    <source>
        <strain evidence="1 2">StLB037</strain>
    </source>
</reference>
<reference key="2">
    <citation type="submission" date="2011-02" db="EMBL/GenBank/DDBJ databases">
        <title>Genome sequence of Microbacterium testaceum StLB037.</title>
        <authorList>
            <person name="Morohoshi T."/>
            <person name="Wang W.Z."/>
            <person name="Someya N."/>
            <person name="Ikeda T."/>
        </authorList>
    </citation>
    <scope>NUCLEOTIDE SEQUENCE</scope>
    <source>
        <strain>StLB037</strain>
    </source>
</reference>
<name>E8NB59_MICTS</name>
<dbReference type="EMBL" id="AP012052">
    <property type="protein sequence ID" value="BAJ74706.1"/>
    <property type="molecule type" value="Genomic_DNA"/>
</dbReference>
<protein>
    <submittedName>
        <fullName evidence="1">Rhs family protein</fullName>
    </submittedName>
</protein>
<dbReference type="RefSeq" id="WP_013584831.1">
    <property type="nucleotide sequence ID" value="NC_015125.1"/>
</dbReference>
<dbReference type="HOGENOM" id="CLU_1068108_0_0_11"/>
<gene>
    <name evidence="1" type="ordered locus">MTES_1742</name>
</gene>